<evidence type="ECO:0000256" key="1">
    <source>
        <dbReference type="PROSITE-ProRule" id="PRU00024"/>
    </source>
</evidence>
<dbReference type="Pfam" id="PF00643">
    <property type="entry name" value="zf-B_box"/>
    <property type="match status" value="1"/>
</dbReference>
<evidence type="ECO:0000256" key="2">
    <source>
        <dbReference type="SAM" id="Coils"/>
    </source>
</evidence>
<keyword evidence="2" id="KW-0175">Coiled coil</keyword>
<dbReference type="AlphaFoldDB" id="A0A8B6DIN1"/>
<reference evidence="4" key="1">
    <citation type="submission" date="2018-11" db="EMBL/GenBank/DDBJ databases">
        <authorList>
            <person name="Alioto T."/>
            <person name="Alioto T."/>
        </authorList>
    </citation>
    <scope>NUCLEOTIDE SEQUENCE</scope>
</reference>
<dbReference type="Gene3D" id="4.10.830.40">
    <property type="match status" value="1"/>
</dbReference>
<evidence type="ECO:0000313" key="4">
    <source>
        <dbReference type="EMBL" id="VDI20780.1"/>
    </source>
</evidence>
<dbReference type="CDD" id="cd19756">
    <property type="entry name" value="Bbox2"/>
    <property type="match status" value="1"/>
</dbReference>
<feature type="domain" description="B box-type" evidence="3">
    <location>
        <begin position="69"/>
        <end position="106"/>
    </location>
</feature>
<proteinExistence type="predicted"/>
<accession>A0A8B6DIN1</accession>
<dbReference type="Proteomes" id="UP000596742">
    <property type="component" value="Unassembled WGS sequence"/>
</dbReference>
<name>A0A8B6DIN1_MYTGA</name>
<comment type="caution">
    <text evidence="4">The sequence shown here is derived from an EMBL/GenBank/DDBJ whole genome shotgun (WGS) entry which is preliminary data.</text>
</comment>
<dbReference type="PROSITE" id="PS50119">
    <property type="entry name" value="ZF_BBOX"/>
    <property type="match status" value="2"/>
</dbReference>
<dbReference type="PANTHER" id="PTHR25462">
    <property type="entry name" value="BONUS, ISOFORM C-RELATED"/>
    <property type="match status" value="1"/>
</dbReference>
<dbReference type="SUPFAM" id="SSF75011">
    <property type="entry name" value="3-carboxy-cis,cis-mucoante lactonizing enzyme"/>
    <property type="match status" value="1"/>
</dbReference>
<keyword evidence="5" id="KW-1185">Reference proteome</keyword>
<dbReference type="CDD" id="cd19757">
    <property type="entry name" value="Bbox1"/>
    <property type="match status" value="1"/>
</dbReference>
<evidence type="ECO:0000259" key="3">
    <source>
        <dbReference type="PROSITE" id="PS50119"/>
    </source>
</evidence>
<keyword evidence="1" id="KW-0863">Zinc-finger</keyword>
<feature type="coiled-coil region" evidence="2">
    <location>
        <begin position="119"/>
        <end position="182"/>
    </location>
</feature>
<dbReference type="GO" id="GO:0008270">
    <property type="term" value="F:zinc ion binding"/>
    <property type="evidence" value="ECO:0007669"/>
    <property type="project" value="UniProtKB-KW"/>
</dbReference>
<dbReference type="OrthoDB" id="6104655at2759"/>
<dbReference type="InterPro" id="IPR000315">
    <property type="entry name" value="Znf_B-box"/>
</dbReference>
<dbReference type="EMBL" id="UYJE01003609">
    <property type="protein sequence ID" value="VDI20780.1"/>
    <property type="molecule type" value="Genomic_DNA"/>
</dbReference>
<dbReference type="InterPro" id="IPR047153">
    <property type="entry name" value="TRIM45/56/19-like"/>
</dbReference>
<dbReference type="Gene3D" id="3.30.160.60">
    <property type="entry name" value="Classic Zinc Finger"/>
    <property type="match status" value="1"/>
</dbReference>
<dbReference type="PANTHER" id="PTHR25462:SF296">
    <property type="entry name" value="MEIOTIC P26, ISOFORM F"/>
    <property type="match status" value="1"/>
</dbReference>
<evidence type="ECO:0000313" key="5">
    <source>
        <dbReference type="Proteomes" id="UP000596742"/>
    </source>
</evidence>
<feature type="domain" description="B box-type" evidence="3">
    <location>
        <begin position="5"/>
        <end position="55"/>
    </location>
</feature>
<organism evidence="4 5">
    <name type="scientific">Mytilus galloprovincialis</name>
    <name type="common">Mediterranean mussel</name>
    <dbReference type="NCBI Taxonomy" id="29158"/>
    <lineage>
        <taxon>Eukaryota</taxon>
        <taxon>Metazoa</taxon>
        <taxon>Spiralia</taxon>
        <taxon>Lophotrochozoa</taxon>
        <taxon>Mollusca</taxon>
        <taxon>Bivalvia</taxon>
        <taxon>Autobranchia</taxon>
        <taxon>Pteriomorphia</taxon>
        <taxon>Mytilida</taxon>
        <taxon>Mytiloidea</taxon>
        <taxon>Mytilidae</taxon>
        <taxon>Mytilinae</taxon>
        <taxon>Mytilus</taxon>
    </lineage>
</organism>
<sequence length="549" mass="62015">MASKSPNIFCESCSRRSKSTKAVKYCTDCEDALCSECLDVHGTIRSCASHHVIDVNVIDRNPFIVNKSCEVHPDMVLELFCSDHDALCCRSCMASDHRSCDKLLPIEVPAKGVKSSAMFEEINTDVRILNTAVNELEDKKRKSMLSLDDSKEIVQQEVKNLKKQLQKRIQELEAALMSEIDKIHTNLSKQSSDDLDKICSRRKNISERSVFVSKNGSESQIFMFINNIKKEMNGHANDFKELLSSQKDYCLLLKESDLLSVMKSFGSVEIKEASLDIKYKPFKVNQAQNMQQQRKIPTQFILDVKFEVASAYIAGIGVTKDNRLFLCNNSGSNLYVMSDKGQQLATIQMDGVQWGIAMEEEANSAWITLPDIKCVQTVDIVKMKKGNLIKLQEPCHGIALIDNQIAVSGYGKIYIINRMGDLKKTIDVEKRDYIHSISAGKTHQLYYVQANSVVSDLKFVRLDGTFGSNFVEDKIRLVDVKTDIFENAYFLKHLESSLNFLSFEDKSLKTILTKNDGLHNPYGFAFNTDFSKLFISNYLSGEILIFACT</sequence>
<keyword evidence="1" id="KW-0479">Metal-binding</keyword>
<dbReference type="SUPFAM" id="SSF57845">
    <property type="entry name" value="B-box zinc-binding domain"/>
    <property type="match status" value="1"/>
</dbReference>
<keyword evidence="1" id="KW-0862">Zinc</keyword>
<gene>
    <name evidence="4" type="ORF">MGAL_10B036686</name>
</gene>
<protein>
    <recommendedName>
        <fullName evidence="3">B box-type domain-containing protein</fullName>
    </recommendedName>
</protein>